<organism evidence="1 2">
    <name type="scientific">Cedecea neteri</name>
    <dbReference type="NCBI Taxonomy" id="158822"/>
    <lineage>
        <taxon>Bacteria</taxon>
        <taxon>Pseudomonadati</taxon>
        <taxon>Pseudomonadota</taxon>
        <taxon>Gammaproteobacteria</taxon>
        <taxon>Enterobacterales</taxon>
        <taxon>Enterobacteriaceae</taxon>
        <taxon>Cedecea</taxon>
    </lineage>
</organism>
<protein>
    <submittedName>
        <fullName evidence="1">Uncharacterized protein</fullName>
    </submittedName>
</protein>
<dbReference type="AlphaFoldDB" id="A0A2X3IEU5"/>
<proteinExistence type="predicted"/>
<reference evidence="1 2" key="1">
    <citation type="submission" date="2018-06" db="EMBL/GenBank/DDBJ databases">
        <authorList>
            <consortium name="Pathogen Informatics"/>
            <person name="Doyle S."/>
        </authorList>
    </citation>
    <scope>NUCLEOTIDE SEQUENCE [LARGE SCALE GENOMIC DNA]</scope>
    <source>
        <strain evidence="1 2">NCTC12120</strain>
    </source>
</reference>
<dbReference type="Proteomes" id="UP000251197">
    <property type="component" value="Unassembled WGS sequence"/>
</dbReference>
<sequence>MARCPCCWPSLNHKELAIAWRDGAPFWEEFKASFIYTEGGELAKKYFARVASFIDGNLASGNAELFLGQIALACSLNELSAGRADGRWPGARWRECPMPVIQKMPLAGPLFRIPFTVTNGSSIKPRCARSIARWLSEKT</sequence>
<dbReference type="EMBL" id="UAVU01000006">
    <property type="protein sequence ID" value="SQC91008.1"/>
    <property type="molecule type" value="Genomic_DNA"/>
</dbReference>
<name>A0A2X3IEU5_9ENTR</name>
<evidence type="ECO:0000313" key="1">
    <source>
        <dbReference type="EMBL" id="SQC91008.1"/>
    </source>
</evidence>
<accession>A0A2X3IEU5</accession>
<evidence type="ECO:0000313" key="2">
    <source>
        <dbReference type="Proteomes" id="UP000251197"/>
    </source>
</evidence>
<gene>
    <name evidence="1" type="ORF">NCTC12120_04157</name>
</gene>